<organism evidence="1 2">
    <name type="scientific">Diphasiastrum complanatum</name>
    <name type="common">Issler's clubmoss</name>
    <name type="synonym">Lycopodium complanatum</name>
    <dbReference type="NCBI Taxonomy" id="34168"/>
    <lineage>
        <taxon>Eukaryota</taxon>
        <taxon>Viridiplantae</taxon>
        <taxon>Streptophyta</taxon>
        <taxon>Embryophyta</taxon>
        <taxon>Tracheophyta</taxon>
        <taxon>Lycopodiopsida</taxon>
        <taxon>Lycopodiales</taxon>
        <taxon>Lycopodiaceae</taxon>
        <taxon>Lycopodioideae</taxon>
        <taxon>Diphasiastrum</taxon>
    </lineage>
</organism>
<evidence type="ECO:0000313" key="2">
    <source>
        <dbReference type="Proteomes" id="UP001162992"/>
    </source>
</evidence>
<accession>A0ACC2BRT8</accession>
<dbReference type="Proteomes" id="UP001162992">
    <property type="component" value="Chromosome 13"/>
</dbReference>
<evidence type="ECO:0000313" key="1">
    <source>
        <dbReference type="EMBL" id="KAJ7532402.1"/>
    </source>
</evidence>
<name>A0ACC2BRT8_DIPCM</name>
<sequence length="543" mass="60297">MSALKTVSFVPALSRRKVWPYDKGKRGEVWSYNKGCCGFIFSTLFGRTFQPLALVPRGQLREDGPSVSIVHQIKASSREALEHQSISSFDRYTSEKSSIFVLGLSVHTAPIELREKLSLPEAEWPRAIEELCNQNHIEEAVVLSTCNRMEIYAVAVSWSLGVQEVTKWLSKISGIPIEELRAQLFTLQNRDAAQHLFRVASGLDSLVLGEGQILAQVKQVYKIGQKTVGFGKCLNELFMQAISTGKRVRSETSISAGAVSVSSAAVELAAMKFPKGNLSVARVLVVGAGKMSRLLVKHLVSKGCCKLVIVNRSEQKVVELQNEFTEAELVYQPLSELLRCAGEADVIFTTTTSESPLFFKKEVSSLKAALDAVGGRRLFIDISVPRNVSACVSEIPSVEVSNVDDLWEVVAANKEERKRKALEAQLIIEQELNKFEAWRDSLETVPTIKKLRAYAEKIRASELEKCVSKFGVISVKNRKLIDDLSRRIVSKLLHGPMQHLKTDATSARSITEIVENMHALERMFDLKTDDSTSLEQTVTKLSV</sequence>
<protein>
    <submittedName>
        <fullName evidence="1">Uncharacterized protein</fullName>
    </submittedName>
</protein>
<gene>
    <name evidence="1" type="ORF">O6H91_13G002400</name>
</gene>
<proteinExistence type="predicted"/>
<comment type="caution">
    <text evidence="1">The sequence shown here is derived from an EMBL/GenBank/DDBJ whole genome shotgun (WGS) entry which is preliminary data.</text>
</comment>
<keyword evidence="2" id="KW-1185">Reference proteome</keyword>
<reference evidence="2" key="1">
    <citation type="journal article" date="2024" name="Proc. Natl. Acad. Sci. U.S.A.">
        <title>Extraordinary preservation of gene collinearity over three hundred million years revealed in homosporous lycophytes.</title>
        <authorList>
            <person name="Li C."/>
            <person name="Wickell D."/>
            <person name="Kuo L.Y."/>
            <person name="Chen X."/>
            <person name="Nie B."/>
            <person name="Liao X."/>
            <person name="Peng D."/>
            <person name="Ji J."/>
            <person name="Jenkins J."/>
            <person name="Williams M."/>
            <person name="Shu S."/>
            <person name="Plott C."/>
            <person name="Barry K."/>
            <person name="Rajasekar S."/>
            <person name="Grimwood J."/>
            <person name="Han X."/>
            <person name="Sun S."/>
            <person name="Hou Z."/>
            <person name="He W."/>
            <person name="Dai G."/>
            <person name="Sun C."/>
            <person name="Schmutz J."/>
            <person name="Leebens-Mack J.H."/>
            <person name="Li F.W."/>
            <person name="Wang L."/>
        </authorList>
    </citation>
    <scope>NUCLEOTIDE SEQUENCE [LARGE SCALE GENOMIC DNA]</scope>
    <source>
        <strain evidence="2">cv. PW_Plant_1</strain>
    </source>
</reference>
<dbReference type="EMBL" id="CM055104">
    <property type="protein sequence ID" value="KAJ7532402.1"/>
    <property type="molecule type" value="Genomic_DNA"/>
</dbReference>